<dbReference type="GO" id="GO:0016993">
    <property type="term" value="F:precorrin-8X methylmutase activity"/>
    <property type="evidence" value="ECO:0007669"/>
    <property type="project" value="InterPro"/>
</dbReference>
<name>A0A2I1PA10_9MICO</name>
<accession>A0A2I1PA10</accession>
<dbReference type="OrthoDB" id="9780708at2"/>
<dbReference type="Gene3D" id="3.40.50.10230">
    <property type="entry name" value="Cobalamin biosynthesis CobH/CbiC, precorrin-8X methylmutase"/>
    <property type="match status" value="1"/>
</dbReference>
<evidence type="ECO:0000259" key="5">
    <source>
        <dbReference type="Pfam" id="PF02570"/>
    </source>
</evidence>
<reference evidence="6 7" key="1">
    <citation type="submission" date="2017-12" db="EMBL/GenBank/DDBJ databases">
        <title>Phylogenetic diversity of female urinary microbiome.</title>
        <authorList>
            <person name="Thomas-White K."/>
            <person name="Wolfe A.J."/>
        </authorList>
    </citation>
    <scope>NUCLEOTIDE SEQUENCE [LARGE SCALE GENOMIC DNA]</scope>
    <source>
        <strain evidence="6 7">UMB1298</strain>
    </source>
</reference>
<evidence type="ECO:0000256" key="4">
    <source>
        <dbReference type="ARBA" id="ARBA00023235"/>
    </source>
</evidence>
<gene>
    <name evidence="6" type="ORF">CYJ76_07865</name>
</gene>
<dbReference type="PANTHER" id="PTHR43588">
    <property type="entry name" value="COBALT-PRECORRIN-8 METHYLMUTASE"/>
    <property type="match status" value="1"/>
</dbReference>
<dbReference type="InterPro" id="IPR003722">
    <property type="entry name" value="Cbl_synth_CobH/CbiC"/>
</dbReference>
<protein>
    <submittedName>
        <fullName evidence="6">Precorrin-8X methylmutase</fullName>
    </submittedName>
</protein>
<dbReference type="Proteomes" id="UP000234206">
    <property type="component" value="Unassembled WGS sequence"/>
</dbReference>
<dbReference type="EMBL" id="PKIZ01000013">
    <property type="protein sequence ID" value="PKZ41463.1"/>
    <property type="molecule type" value="Genomic_DNA"/>
</dbReference>
<proteinExistence type="inferred from homology"/>
<dbReference type="Pfam" id="PF02570">
    <property type="entry name" value="CbiC"/>
    <property type="match status" value="1"/>
</dbReference>
<dbReference type="UniPathway" id="UPA00148"/>
<dbReference type="AlphaFoldDB" id="A0A2I1PA10"/>
<dbReference type="GO" id="GO:0009236">
    <property type="term" value="P:cobalamin biosynthetic process"/>
    <property type="evidence" value="ECO:0007669"/>
    <property type="project" value="UniProtKB-UniPathway"/>
</dbReference>
<dbReference type="PANTHER" id="PTHR43588:SF1">
    <property type="entry name" value="COBALT-PRECORRIN-8 METHYLMUTASE"/>
    <property type="match status" value="1"/>
</dbReference>
<keyword evidence="7" id="KW-1185">Reference proteome</keyword>
<keyword evidence="3" id="KW-0169">Cobalamin biosynthesis</keyword>
<keyword evidence="4" id="KW-0413">Isomerase</keyword>
<evidence type="ECO:0000313" key="6">
    <source>
        <dbReference type="EMBL" id="PKZ41463.1"/>
    </source>
</evidence>
<evidence type="ECO:0000313" key="7">
    <source>
        <dbReference type="Proteomes" id="UP000234206"/>
    </source>
</evidence>
<dbReference type="RefSeq" id="WP_101849756.1">
    <property type="nucleotide sequence ID" value="NZ_PKIZ01000013.1"/>
</dbReference>
<evidence type="ECO:0000256" key="2">
    <source>
        <dbReference type="ARBA" id="ARBA00009774"/>
    </source>
</evidence>
<comment type="similarity">
    <text evidence="2">Belongs to the CobH/CbiC family.</text>
</comment>
<feature type="domain" description="Cobalamin biosynthesis precorrin-8X methylmutase CobH/CbiC" evidence="5">
    <location>
        <begin position="22"/>
        <end position="224"/>
    </location>
</feature>
<comment type="pathway">
    <text evidence="1">Cofactor biosynthesis; adenosylcobalamin biosynthesis.</text>
</comment>
<evidence type="ECO:0000256" key="3">
    <source>
        <dbReference type="ARBA" id="ARBA00022573"/>
    </source>
</evidence>
<evidence type="ECO:0000256" key="1">
    <source>
        <dbReference type="ARBA" id="ARBA00004953"/>
    </source>
</evidence>
<comment type="caution">
    <text evidence="6">The sequence shown here is derived from an EMBL/GenBank/DDBJ whole genome shotgun (WGS) entry which is preliminary data.</text>
</comment>
<dbReference type="NCBIfam" id="NF006136">
    <property type="entry name" value="PRK08285.1"/>
    <property type="match status" value="1"/>
</dbReference>
<dbReference type="InterPro" id="IPR036588">
    <property type="entry name" value="CobH/CbiC_sf"/>
</dbReference>
<dbReference type="SUPFAM" id="SSF63965">
    <property type="entry name" value="Precorrin-8X methylmutase CbiC/CobH"/>
    <property type="match status" value="1"/>
</dbReference>
<sequence length="229" mass="23702">MTEAEPLAPPRTYPYETDGRAIYRESFATIRRETDLTHLPEALHPVAVRMVHAAGDTSLPAVVAGHPDVVAAARGALEAGAPILTDSRMLAAGITSARLPADNAVRCLLRDDRTAGLAEAWGTTRSAAAVSLWEPDLEGAVVAIGNAPTALFHLLEMLHAGAPRPAAIVGMPVGFVGAAESKEALAAHRLDDADLPGGQVPWLTVHGRRGGSALAASALNALATAQEIL</sequence>
<organism evidence="6 7">
    <name type="scientific">Kytococcus schroeteri</name>
    <dbReference type="NCBI Taxonomy" id="138300"/>
    <lineage>
        <taxon>Bacteria</taxon>
        <taxon>Bacillati</taxon>
        <taxon>Actinomycetota</taxon>
        <taxon>Actinomycetes</taxon>
        <taxon>Micrococcales</taxon>
        <taxon>Kytococcaceae</taxon>
        <taxon>Kytococcus</taxon>
    </lineage>
</organism>